<dbReference type="EMBL" id="KF901059">
    <property type="protein sequence ID" value="AIF16563.1"/>
    <property type="molecule type" value="Genomic_DNA"/>
</dbReference>
<organism evidence="1">
    <name type="scientific">uncultured marine thaumarchaeote KM3_74_F07</name>
    <dbReference type="NCBI Taxonomy" id="1456272"/>
    <lineage>
        <taxon>Archaea</taxon>
        <taxon>Nitrososphaerota</taxon>
        <taxon>environmental samples</taxon>
    </lineage>
</organism>
<sequence>MYMRKEYVVVRVDAAPDASPYVTVSLSSKKDAQEQNGPLSSPFGKSNVMGFSNMNDMAKELNKMMSGGGLGMMGNTTSIKLDMIEYKKLGLSVGDKVFLDLTKAESSGV</sequence>
<name>A0A075HRL6_9ARCH</name>
<accession>A0A075HRL6</accession>
<proteinExistence type="predicted"/>
<protein>
    <submittedName>
        <fullName evidence="1">Uncharacterized protein</fullName>
    </submittedName>
</protein>
<evidence type="ECO:0000313" key="1">
    <source>
        <dbReference type="EMBL" id="AIF16563.1"/>
    </source>
</evidence>
<reference evidence="1" key="1">
    <citation type="journal article" date="2014" name="Genome Biol. Evol.">
        <title>Pangenome evidence for extensive interdomain horizontal transfer affecting lineage core and shell genes in uncultured planktonic thaumarchaeota and euryarchaeota.</title>
        <authorList>
            <person name="Deschamps P."/>
            <person name="Zivanovic Y."/>
            <person name="Moreira D."/>
            <person name="Rodriguez-Valera F."/>
            <person name="Lopez-Garcia P."/>
        </authorList>
    </citation>
    <scope>NUCLEOTIDE SEQUENCE</scope>
</reference>
<dbReference type="AlphaFoldDB" id="A0A075HRL6"/>